<dbReference type="InterPro" id="IPR037066">
    <property type="entry name" value="Plug_dom_sf"/>
</dbReference>
<dbReference type="InterPro" id="IPR036942">
    <property type="entry name" value="Beta-barrel_TonB_sf"/>
</dbReference>
<evidence type="ECO:0000256" key="9">
    <source>
        <dbReference type="SAM" id="SignalP"/>
    </source>
</evidence>
<feature type="signal peptide" evidence="9">
    <location>
        <begin position="1"/>
        <end position="20"/>
    </location>
</feature>
<dbReference type="Gene3D" id="2.170.130.10">
    <property type="entry name" value="TonB-dependent receptor, plug domain"/>
    <property type="match status" value="1"/>
</dbReference>
<feature type="domain" description="TonB-dependent receptor plug" evidence="10">
    <location>
        <begin position="141"/>
        <end position="226"/>
    </location>
</feature>
<keyword evidence="11" id="KW-0675">Receptor</keyword>
<dbReference type="PANTHER" id="PTHR30069:SF29">
    <property type="entry name" value="HEMOGLOBIN AND HEMOGLOBIN-HAPTOGLOBIN-BINDING PROTEIN 1-RELATED"/>
    <property type="match status" value="1"/>
</dbReference>
<organism evidence="11 12">
    <name type="scientific">Seonamhaeicola algicola</name>
    <dbReference type="NCBI Taxonomy" id="1719036"/>
    <lineage>
        <taxon>Bacteria</taxon>
        <taxon>Pseudomonadati</taxon>
        <taxon>Bacteroidota</taxon>
        <taxon>Flavobacteriia</taxon>
        <taxon>Flavobacteriales</taxon>
        <taxon>Flavobacteriaceae</taxon>
    </lineage>
</organism>
<evidence type="ECO:0000256" key="6">
    <source>
        <dbReference type="ARBA" id="ARBA00023136"/>
    </source>
</evidence>
<comment type="subcellular location">
    <subcellularLocation>
        <location evidence="1 8">Cell outer membrane</location>
        <topology evidence="1 8">Multi-pass membrane protein</topology>
    </subcellularLocation>
</comment>
<dbReference type="Pfam" id="PF07715">
    <property type="entry name" value="Plug"/>
    <property type="match status" value="1"/>
</dbReference>
<evidence type="ECO:0000256" key="3">
    <source>
        <dbReference type="ARBA" id="ARBA00022452"/>
    </source>
</evidence>
<dbReference type="SUPFAM" id="SSF56935">
    <property type="entry name" value="Porins"/>
    <property type="match status" value="1"/>
</dbReference>
<dbReference type="GO" id="GO:0009279">
    <property type="term" value="C:cell outer membrane"/>
    <property type="evidence" value="ECO:0007669"/>
    <property type="project" value="UniProtKB-SubCell"/>
</dbReference>
<dbReference type="PANTHER" id="PTHR30069">
    <property type="entry name" value="TONB-DEPENDENT OUTER MEMBRANE RECEPTOR"/>
    <property type="match status" value="1"/>
</dbReference>
<keyword evidence="7 8" id="KW-0998">Cell outer membrane</keyword>
<dbReference type="SUPFAM" id="SSF49464">
    <property type="entry name" value="Carboxypeptidase regulatory domain-like"/>
    <property type="match status" value="1"/>
</dbReference>
<comment type="caution">
    <text evidence="11">The sequence shown here is derived from an EMBL/GenBank/DDBJ whole genome shotgun (WGS) entry which is preliminary data.</text>
</comment>
<keyword evidence="3 8" id="KW-1134">Transmembrane beta strand</keyword>
<dbReference type="OrthoDB" id="9812892at2"/>
<evidence type="ECO:0000256" key="1">
    <source>
        <dbReference type="ARBA" id="ARBA00004571"/>
    </source>
</evidence>
<dbReference type="Gene3D" id="2.60.40.1120">
    <property type="entry name" value="Carboxypeptidase-like, regulatory domain"/>
    <property type="match status" value="1"/>
</dbReference>
<dbReference type="GO" id="GO:0015344">
    <property type="term" value="F:siderophore uptake transmembrane transporter activity"/>
    <property type="evidence" value="ECO:0007669"/>
    <property type="project" value="TreeGrafter"/>
</dbReference>
<keyword evidence="6 8" id="KW-0472">Membrane</keyword>
<dbReference type="InterPro" id="IPR008969">
    <property type="entry name" value="CarboxyPept-like_regulatory"/>
</dbReference>
<evidence type="ECO:0000256" key="4">
    <source>
        <dbReference type="ARBA" id="ARBA00022692"/>
    </source>
</evidence>
<dbReference type="EMBL" id="VOSC01000012">
    <property type="protein sequence ID" value="TXE12863.1"/>
    <property type="molecule type" value="Genomic_DNA"/>
</dbReference>
<evidence type="ECO:0000256" key="7">
    <source>
        <dbReference type="ARBA" id="ARBA00023237"/>
    </source>
</evidence>
<dbReference type="AlphaFoldDB" id="A0A5C7AYW6"/>
<proteinExistence type="inferred from homology"/>
<sequence length="813" mass="91545">MLAKLLLFLVTISFSLSVYAQNSSLSGYVLFDNNKPALGATIVIQNAHLKKETSAGINGEFLFKNLPLGTYSLIVSSLNAKTQTQQIKILSNKKTVNVILEVTNYQSLSEVLVKTETEKRKTETKGFSVNLIETKEASLRNIQTNELLNTTVGVKLRQNGGLGSQVQYSLNGLSGNSVRIFIDGIPISMYGSSFNLNSIPPSMIENIEIYKGVVPGHLADDALGGVINIILKKGAKSNLNASVSYGSFNTFQSSVNGLHRFDKTGFTVKASGFYNASDNDYKVWGGQVKHIEADGSQVPITARRFNDAYRSVGGMFQVGYTNVKWADQFFIGITGSDDYKEVQHGAFMTIHPYKGRFLESDALLTNLSYQKKDLFVKGLDINTNGLIGERNRIVNDTTAYAYTWLGVRQQRPVDFSNPDGETMDLENAWGSQQEGGPTLLNINRKVASIRSGITYEINKNHKVLLNHIYSGVDREDHDEMISLLENTFKQTSNLHKNIYSLSYELTTFNNKLKFNVFGKHYRQKVERIKPQFNDDNTQVVNDIYTSNKHYNGYGFASSYSFTTNFTLLASAERAIRLPNETEVFGDAGDNTVENTSIKPEISNNINVGFRFGKFNFNKHEFLVTTNLFSRKIQDLIGLPPNAGDRWENDELVQYNNFNEETTSKGIELQLNYTYNKNLGFNFNLSKLSLEFKNQYGNVTDVPNTPLFTINGALRYSIKNFIQNKASLNLFYNTYFTDEFSYIIVYGNTRDDGRNLVPTQFINDLGLSYTFPKENVVLSFDAKNIFNEAAYDNRSVQKPGRAFYIKLNYTINKF</sequence>
<evidence type="ECO:0000256" key="5">
    <source>
        <dbReference type="ARBA" id="ARBA00022729"/>
    </source>
</evidence>
<reference evidence="12" key="1">
    <citation type="submission" date="2019-08" db="EMBL/GenBank/DDBJ databases">
        <title>Seonamhaeicola sediminis sp. nov., isolated from marine sediment.</title>
        <authorList>
            <person name="Cao W.R."/>
        </authorList>
    </citation>
    <scope>NUCLEOTIDE SEQUENCE [LARGE SCALE GENOMIC DNA]</scope>
    <source>
        <strain evidence="12">Gy8</strain>
    </source>
</reference>
<evidence type="ECO:0000256" key="2">
    <source>
        <dbReference type="ARBA" id="ARBA00022448"/>
    </source>
</evidence>
<name>A0A5C7AYW6_9FLAO</name>
<feature type="chain" id="PRO_5022785635" evidence="9">
    <location>
        <begin position="21"/>
        <end position="813"/>
    </location>
</feature>
<dbReference type="Proteomes" id="UP000321790">
    <property type="component" value="Unassembled WGS sequence"/>
</dbReference>
<dbReference type="PROSITE" id="PS52016">
    <property type="entry name" value="TONB_DEPENDENT_REC_3"/>
    <property type="match status" value="1"/>
</dbReference>
<keyword evidence="5 9" id="KW-0732">Signal</keyword>
<gene>
    <name evidence="11" type="ORF">FUA26_03450</name>
</gene>
<protein>
    <submittedName>
        <fullName evidence="11">TonB-dependent receptor</fullName>
    </submittedName>
</protein>
<comment type="similarity">
    <text evidence="8">Belongs to the TonB-dependent receptor family.</text>
</comment>
<keyword evidence="2 8" id="KW-0813">Transport</keyword>
<dbReference type="Pfam" id="PF13715">
    <property type="entry name" value="CarbopepD_reg_2"/>
    <property type="match status" value="1"/>
</dbReference>
<evidence type="ECO:0000313" key="11">
    <source>
        <dbReference type="EMBL" id="TXE12863.1"/>
    </source>
</evidence>
<keyword evidence="12" id="KW-1185">Reference proteome</keyword>
<dbReference type="InterPro" id="IPR012910">
    <property type="entry name" value="Plug_dom"/>
</dbReference>
<evidence type="ECO:0000313" key="12">
    <source>
        <dbReference type="Proteomes" id="UP000321790"/>
    </source>
</evidence>
<dbReference type="InterPro" id="IPR039426">
    <property type="entry name" value="TonB-dep_rcpt-like"/>
</dbReference>
<evidence type="ECO:0000259" key="10">
    <source>
        <dbReference type="Pfam" id="PF07715"/>
    </source>
</evidence>
<dbReference type="GO" id="GO:0044718">
    <property type="term" value="P:siderophore transmembrane transport"/>
    <property type="evidence" value="ECO:0007669"/>
    <property type="project" value="TreeGrafter"/>
</dbReference>
<dbReference type="Gene3D" id="2.40.170.20">
    <property type="entry name" value="TonB-dependent receptor, beta-barrel domain"/>
    <property type="match status" value="1"/>
</dbReference>
<keyword evidence="4 8" id="KW-0812">Transmembrane</keyword>
<evidence type="ECO:0000256" key="8">
    <source>
        <dbReference type="PROSITE-ProRule" id="PRU01360"/>
    </source>
</evidence>
<accession>A0A5C7AYW6</accession>